<dbReference type="Pfam" id="PF08276">
    <property type="entry name" value="PAN_2"/>
    <property type="match status" value="1"/>
</dbReference>
<evidence type="ECO:0000256" key="4">
    <source>
        <dbReference type="ARBA" id="ARBA00023180"/>
    </source>
</evidence>
<dbReference type="SMART" id="SM00220">
    <property type="entry name" value="S_TKc"/>
    <property type="match status" value="1"/>
</dbReference>
<evidence type="ECO:0000256" key="5">
    <source>
        <dbReference type="SAM" id="MobiDB-lite"/>
    </source>
</evidence>
<keyword evidence="3" id="KW-1015">Disulfide bond</keyword>
<dbReference type="AlphaFoldDB" id="A0A2N9J640"/>
<evidence type="ECO:0008006" key="9">
    <source>
        <dbReference type="Google" id="ProtNLM"/>
    </source>
</evidence>
<dbReference type="FunFam" id="2.90.10.30:FF:000001">
    <property type="entry name" value="Serine/threonine-protein kinase"/>
    <property type="match status" value="1"/>
</dbReference>
<dbReference type="EMBL" id="OIVN01006426">
    <property type="protein sequence ID" value="SPD32896.1"/>
    <property type="molecule type" value="Genomic_DNA"/>
</dbReference>
<evidence type="ECO:0000256" key="2">
    <source>
        <dbReference type="ARBA" id="ARBA00022729"/>
    </source>
</evidence>
<name>A0A2N9J640_FAGSY</name>
<evidence type="ECO:0000256" key="3">
    <source>
        <dbReference type="ARBA" id="ARBA00023157"/>
    </source>
</evidence>
<dbReference type="InterPro" id="IPR008271">
    <property type="entry name" value="Ser/Thr_kinase_AS"/>
</dbReference>
<dbReference type="PROSITE" id="PS00108">
    <property type="entry name" value="PROTEIN_KINASE_ST"/>
    <property type="match status" value="1"/>
</dbReference>
<dbReference type="InterPro" id="IPR000719">
    <property type="entry name" value="Prot_kinase_dom"/>
</dbReference>
<dbReference type="SUPFAM" id="SSF51110">
    <property type="entry name" value="alpha-D-mannose-specific plant lectins"/>
    <property type="match status" value="1"/>
</dbReference>
<evidence type="ECO:0000256" key="1">
    <source>
        <dbReference type="ARBA" id="ARBA00022536"/>
    </source>
</evidence>
<dbReference type="GO" id="GO:0005524">
    <property type="term" value="F:ATP binding"/>
    <property type="evidence" value="ECO:0007669"/>
    <property type="project" value="InterPro"/>
</dbReference>
<dbReference type="SMART" id="SM00108">
    <property type="entry name" value="B_lectin"/>
    <property type="match status" value="1"/>
</dbReference>
<dbReference type="Pfam" id="PF01453">
    <property type="entry name" value="B_lectin"/>
    <property type="match status" value="1"/>
</dbReference>
<proteinExistence type="predicted"/>
<dbReference type="PROSITE" id="PS50927">
    <property type="entry name" value="BULB_LECTIN"/>
    <property type="match status" value="1"/>
</dbReference>
<evidence type="ECO:0000259" key="7">
    <source>
        <dbReference type="PROSITE" id="PS50927"/>
    </source>
</evidence>
<dbReference type="Gene3D" id="2.90.10.10">
    <property type="entry name" value="Bulb-type lectin domain"/>
    <property type="match status" value="2"/>
</dbReference>
<keyword evidence="4" id="KW-0325">Glycoprotein</keyword>
<sequence length="612" mass="69160">MSLTANDEVPSWLSPSGDFAFGFHQLDNKEQFLLSIWYANIPDKTVVWYANGDNPAPRGSKVELRADGGLVLNDPQGKEIWRSEPIIGSVAYGVMNDTGNFVLESSNSNKLWQSFDYPTDTMLPTQTMMRGGVLSSRKSATNFSTGRFQFRLLNDGNLVLNTINLDTKLAYDAYYISDTYDGSNSSNSGYQVIFNESGYMYILIQNGQRSPLTPGKTVPATDFYHRATLDFDGVFAQYYHPKMSSNNGNWDFNESCEEDEDSVEDLYDFLMLIDTDWPSSDYEELNPFNEEECKKSCLHDCMCATAIHRGDSCWKKKLPLSNGRVDSSVNGKAFIKFRKGTVPSQNPPHSNPFPKKDKKGNSPAGSVLLVKKLDRVVEKREKEFRTEVDVIGQTHHKNLVQLIGFCDEGQHRLLVYKFMSNGTLASFLFGGSTPSWNIRTQIAVGIARGLLYLHEECGTQIIHCDIKPENVLLDDYYNARISDFGLAKLLMMDQSQTLTTIRGTRGYVAPEWFRSTPITLKVDVYSFGVLLLEIICCRRCVDAEMHMGEIAVLTDWACDCYQGGMLNALVEDDMEAMNDIMNLERFVKLAIWCIQEDPSLRPTMRKRSLLNK</sequence>
<dbReference type="PANTHER" id="PTHR47976:SF15">
    <property type="entry name" value="G-TYPE LECTIN S-RECEPTOR-LIKE SERINE_THREONINE-PROTEIN KINASE RLK1"/>
    <property type="match status" value="1"/>
</dbReference>
<keyword evidence="1" id="KW-0245">EGF-like domain</keyword>
<dbReference type="InterPro" id="IPR003609">
    <property type="entry name" value="Pan_app"/>
</dbReference>
<dbReference type="InterPro" id="IPR001480">
    <property type="entry name" value="Bulb-type_lectin_dom"/>
</dbReference>
<dbReference type="InterPro" id="IPR036426">
    <property type="entry name" value="Bulb-type_lectin_dom_sf"/>
</dbReference>
<organism evidence="8">
    <name type="scientific">Fagus sylvatica</name>
    <name type="common">Beechnut</name>
    <dbReference type="NCBI Taxonomy" id="28930"/>
    <lineage>
        <taxon>Eukaryota</taxon>
        <taxon>Viridiplantae</taxon>
        <taxon>Streptophyta</taxon>
        <taxon>Embryophyta</taxon>
        <taxon>Tracheophyta</taxon>
        <taxon>Spermatophyta</taxon>
        <taxon>Magnoliopsida</taxon>
        <taxon>eudicotyledons</taxon>
        <taxon>Gunneridae</taxon>
        <taxon>Pentapetalae</taxon>
        <taxon>rosids</taxon>
        <taxon>fabids</taxon>
        <taxon>Fagales</taxon>
        <taxon>Fagaceae</taxon>
        <taxon>Fagus</taxon>
    </lineage>
</organism>
<dbReference type="InterPro" id="IPR051343">
    <property type="entry name" value="G-type_lectin_kinases/EP1-like"/>
</dbReference>
<keyword evidence="2" id="KW-0732">Signal</keyword>
<dbReference type="FunFam" id="2.90.10.10:FF:000013">
    <property type="entry name" value="G-type lectin S-receptor-like serine/threonine-protein kinase LECRK1"/>
    <property type="match status" value="1"/>
</dbReference>
<gene>
    <name evidence="8" type="ORF">FSB_LOCUS60778</name>
</gene>
<evidence type="ECO:0000259" key="6">
    <source>
        <dbReference type="PROSITE" id="PS50011"/>
    </source>
</evidence>
<dbReference type="FunFam" id="1.10.510.10:FF:000237">
    <property type="entry name" value="G-type lectin S-receptor-like serine/threonine-protein kinase"/>
    <property type="match status" value="1"/>
</dbReference>
<feature type="region of interest" description="Disordered" evidence="5">
    <location>
        <begin position="339"/>
        <end position="364"/>
    </location>
</feature>
<dbReference type="GO" id="GO:0004672">
    <property type="term" value="F:protein kinase activity"/>
    <property type="evidence" value="ECO:0007669"/>
    <property type="project" value="InterPro"/>
</dbReference>
<reference evidence="8" key="1">
    <citation type="submission" date="2018-02" db="EMBL/GenBank/DDBJ databases">
        <authorList>
            <person name="Cohen D.B."/>
            <person name="Kent A.D."/>
        </authorList>
    </citation>
    <scope>NUCLEOTIDE SEQUENCE</scope>
</reference>
<dbReference type="SUPFAM" id="SSF56112">
    <property type="entry name" value="Protein kinase-like (PK-like)"/>
    <property type="match status" value="1"/>
</dbReference>
<evidence type="ECO:0000313" key="8">
    <source>
        <dbReference type="EMBL" id="SPD32896.1"/>
    </source>
</evidence>
<dbReference type="Pfam" id="PF00069">
    <property type="entry name" value="Pkinase"/>
    <property type="match status" value="1"/>
</dbReference>
<dbReference type="Gene3D" id="1.10.510.10">
    <property type="entry name" value="Transferase(Phosphotransferase) domain 1"/>
    <property type="match status" value="1"/>
</dbReference>
<dbReference type="Gene3D" id="3.30.200.20">
    <property type="entry name" value="Phosphorylase Kinase, domain 1"/>
    <property type="match status" value="1"/>
</dbReference>
<protein>
    <recommendedName>
        <fullName evidence="9">Non-specific serine/threonine protein kinase</fullName>
    </recommendedName>
</protein>
<dbReference type="CDD" id="cd00028">
    <property type="entry name" value="B_lectin"/>
    <property type="match status" value="1"/>
</dbReference>
<dbReference type="PANTHER" id="PTHR47976">
    <property type="entry name" value="G-TYPE LECTIN S-RECEPTOR-LIKE SERINE/THREONINE-PROTEIN KINASE SD2-5"/>
    <property type="match status" value="1"/>
</dbReference>
<dbReference type="CDD" id="cd01098">
    <property type="entry name" value="PAN_AP_plant"/>
    <property type="match status" value="1"/>
</dbReference>
<dbReference type="PROSITE" id="PS50011">
    <property type="entry name" value="PROTEIN_KINASE_DOM"/>
    <property type="match status" value="1"/>
</dbReference>
<feature type="domain" description="Bulb-type lectin" evidence="7">
    <location>
        <begin position="1"/>
        <end position="116"/>
    </location>
</feature>
<accession>A0A2N9J640</accession>
<dbReference type="FunFam" id="2.90.10.10:FF:000024">
    <property type="entry name" value="Uncharacterized protein"/>
    <property type="match status" value="1"/>
</dbReference>
<dbReference type="InterPro" id="IPR011009">
    <property type="entry name" value="Kinase-like_dom_sf"/>
</dbReference>
<feature type="domain" description="Protein kinase" evidence="6">
    <location>
        <begin position="314"/>
        <end position="612"/>
    </location>
</feature>